<keyword evidence="2" id="KW-0963">Cytoplasm</keyword>
<organism evidence="7 8">
    <name type="scientific">Shimazuella alba</name>
    <dbReference type="NCBI Taxonomy" id="2690964"/>
    <lineage>
        <taxon>Bacteria</taxon>
        <taxon>Bacillati</taxon>
        <taxon>Bacillota</taxon>
        <taxon>Bacilli</taxon>
        <taxon>Bacillales</taxon>
        <taxon>Thermoactinomycetaceae</taxon>
        <taxon>Shimazuella</taxon>
    </lineage>
</organism>
<dbReference type="SUPFAM" id="SSF48452">
    <property type="entry name" value="TPR-like"/>
    <property type="match status" value="2"/>
</dbReference>
<keyword evidence="4 6" id="KW-0802">TPR repeat</keyword>
<sequence>MNVQNDLLLLAYLARKIRLDQGLTLENLKDENISVGTISNIENMEGNPSESKVYYLFEMLGYDREGVEELKRRESLEMEILRRKLECVESMLDDKDLAQTKVLLNRYMPSEYHALYPYANYLKGLQAFAYNDIERAKKLWDKTIELCKKQILTAKQHLIAKCHNELSTCCYRKNNLQEAIYHVEKGLKQFKAEEQNEIKYALICNHIFYLYRSGFIKESYLLLKRIWSSIHQIQRMRVKLLLHKLHCILLMKNNELDEAERCCADSIEITQCNLSQKSLLLDFLNILGSIYLKQGMYEQALEYFYLALDMDAEQKSPRRHADTYTYLTSLYTMQNKWAKAQDCMKNALSVGRKIKDDFRLVKILIISGVCIKKQKQYDKAIIYFKEAVQLCDKHDYFKQKCTAVYELIGCFDKMDHRKEFSQWAEEFYFLQRKLGWRLEADLYDIF</sequence>
<evidence type="ECO:0000256" key="5">
    <source>
        <dbReference type="ARBA" id="ARBA00038253"/>
    </source>
</evidence>
<evidence type="ECO:0000256" key="4">
    <source>
        <dbReference type="ARBA" id="ARBA00022803"/>
    </source>
</evidence>
<gene>
    <name evidence="7" type="ORF">GSM42_12145</name>
</gene>
<dbReference type="PANTHER" id="PTHR46630:SF1">
    <property type="entry name" value="TETRATRICOPEPTIDE REPEAT PROTEIN 29"/>
    <property type="match status" value="1"/>
</dbReference>
<evidence type="ECO:0000313" key="8">
    <source>
        <dbReference type="Proteomes" id="UP000430692"/>
    </source>
</evidence>
<dbReference type="InterPro" id="IPR011990">
    <property type="entry name" value="TPR-like_helical_dom_sf"/>
</dbReference>
<dbReference type="InterPro" id="IPR010982">
    <property type="entry name" value="Lambda_DNA-bd_dom_sf"/>
</dbReference>
<dbReference type="CDD" id="cd00093">
    <property type="entry name" value="HTH_XRE"/>
    <property type="match status" value="1"/>
</dbReference>
<evidence type="ECO:0000313" key="7">
    <source>
        <dbReference type="EMBL" id="MXQ54450.1"/>
    </source>
</evidence>
<keyword evidence="8" id="KW-1185">Reference proteome</keyword>
<proteinExistence type="inferred from homology"/>
<dbReference type="EMBL" id="WUUL01000007">
    <property type="protein sequence ID" value="MXQ54450.1"/>
    <property type="molecule type" value="Genomic_DNA"/>
</dbReference>
<evidence type="ECO:0000256" key="2">
    <source>
        <dbReference type="ARBA" id="ARBA00022490"/>
    </source>
</evidence>
<dbReference type="Proteomes" id="UP000430692">
    <property type="component" value="Unassembled WGS sequence"/>
</dbReference>
<dbReference type="GO" id="GO:0003677">
    <property type="term" value="F:DNA binding"/>
    <property type="evidence" value="ECO:0007669"/>
    <property type="project" value="InterPro"/>
</dbReference>
<dbReference type="SUPFAM" id="SSF47413">
    <property type="entry name" value="lambda repressor-like DNA-binding domains"/>
    <property type="match status" value="1"/>
</dbReference>
<dbReference type="PANTHER" id="PTHR46630">
    <property type="entry name" value="TETRATRICOPEPTIDE REPEAT PROTEIN 29"/>
    <property type="match status" value="1"/>
</dbReference>
<dbReference type="RefSeq" id="WP_160801807.1">
    <property type="nucleotide sequence ID" value="NZ_WUUL01000007.1"/>
</dbReference>
<accession>A0A6I4VX02</accession>
<dbReference type="InterPro" id="IPR051476">
    <property type="entry name" value="Bac_ResReg_Asp_Phosphatase"/>
</dbReference>
<dbReference type="Pfam" id="PF13424">
    <property type="entry name" value="TPR_12"/>
    <property type="match status" value="1"/>
</dbReference>
<dbReference type="SMART" id="SM00028">
    <property type="entry name" value="TPR"/>
    <property type="match status" value="5"/>
</dbReference>
<dbReference type="PROSITE" id="PS50005">
    <property type="entry name" value="TPR"/>
    <property type="match status" value="1"/>
</dbReference>
<dbReference type="Gene3D" id="1.10.260.40">
    <property type="entry name" value="lambda repressor-like DNA-binding domains"/>
    <property type="match status" value="1"/>
</dbReference>
<name>A0A6I4VX02_9BACL</name>
<dbReference type="AlphaFoldDB" id="A0A6I4VX02"/>
<evidence type="ECO:0000256" key="1">
    <source>
        <dbReference type="ARBA" id="ARBA00004496"/>
    </source>
</evidence>
<comment type="subcellular location">
    <subcellularLocation>
        <location evidence="1">Cytoplasm</location>
    </subcellularLocation>
</comment>
<dbReference type="Pfam" id="PF13181">
    <property type="entry name" value="TPR_8"/>
    <property type="match status" value="1"/>
</dbReference>
<dbReference type="InterPro" id="IPR019734">
    <property type="entry name" value="TPR_rpt"/>
</dbReference>
<dbReference type="Gene3D" id="1.25.40.10">
    <property type="entry name" value="Tetratricopeptide repeat domain"/>
    <property type="match status" value="2"/>
</dbReference>
<evidence type="ECO:0000256" key="3">
    <source>
        <dbReference type="ARBA" id="ARBA00022737"/>
    </source>
</evidence>
<comment type="similarity">
    <text evidence="5">Belongs to the Rap family.</text>
</comment>
<evidence type="ECO:0000256" key="6">
    <source>
        <dbReference type="PROSITE-ProRule" id="PRU00339"/>
    </source>
</evidence>
<feature type="repeat" description="TPR" evidence="6">
    <location>
        <begin position="281"/>
        <end position="314"/>
    </location>
</feature>
<reference evidence="7 8" key="1">
    <citation type="submission" date="2019-12" db="EMBL/GenBank/DDBJ databases">
        <title>Whole-genome analyses of novel actinobacteria.</title>
        <authorList>
            <person name="Sahin N."/>
            <person name="Saygin H."/>
        </authorList>
    </citation>
    <scope>NUCLEOTIDE SEQUENCE [LARGE SCALE GENOMIC DNA]</scope>
    <source>
        <strain evidence="7 8">KC615</strain>
    </source>
</reference>
<dbReference type="GO" id="GO:0005737">
    <property type="term" value="C:cytoplasm"/>
    <property type="evidence" value="ECO:0007669"/>
    <property type="project" value="UniProtKB-SubCell"/>
</dbReference>
<keyword evidence="3" id="KW-0677">Repeat</keyword>
<protein>
    <submittedName>
        <fullName evidence="7">Tetratricopeptide repeat protein</fullName>
    </submittedName>
</protein>
<comment type="caution">
    <text evidence="7">The sequence shown here is derived from an EMBL/GenBank/DDBJ whole genome shotgun (WGS) entry which is preliminary data.</text>
</comment>
<dbReference type="InterPro" id="IPR001387">
    <property type="entry name" value="Cro/C1-type_HTH"/>
</dbReference>